<dbReference type="GO" id="GO:0005262">
    <property type="term" value="F:calcium channel activity"/>
    <property type="evidence" value="ECO:0007669"/>
    <property type="project" value="TreeGrafter"/>
</dbReference>
<dbReference type="GO" id="GO:0008273">
    <property type="term" value="F:calcium, potassium:sodium antiporter activity"/>
    <property type="evidence" value="ECO:0007669"/>
    <property type="project" value="TreeGrafter"/>
</dbReference>
<keyword evidence="2 5" id="KW-0812">Transmembrane</keyword>
<dbReference type="Proteomes" id="UP000241074">
    <property type="component" value="Chromosome"/>
</dbReference>
<dbReference type="Pfam" id="PF01699">
    <property type="entry name" value="Na_Ca_ex"/>
    <property type="match status" value="2"/>
</dbReference>
<protein>
    <submittedName>
        <fullName evidence="7">Calcium:sodium antiporter</fullName>
    </submittedName>
</protein>
<feature type="transmembrane region" description="Helical" evidence="5">
    <location>
        <begin position="42"/>
        <end position="63"/>
    </location>
</feature>
<feature type="transmembrane region" description="Helical" evidence="5">
    <location>
        <begin position="267"/>
        <end position="286"/>
    </location>
</feature>
<evidence type="ECO:0000259" key="6">
    <source>
        <dbReference type="Pfam" id="PF01699"/>
    </source>
</evidence>
<organism evidence="7 8">
    <name type="scientific">Ahniella affigens</name>
    <dbReference type="NCBI Taxonomy" id="2021234"/>
    <lineage>
        <taxon>Bacteria</taxon>
        <taxon>Pseudomonadati</taxon>
        <taxon>Pseudomonadota</taxon>
        <taxon>Gammaproteobacteria</taxon>
        <taxon>Lysobacterales</taxon>
        <taxon>Rhodanobacteraceae</taxon>
        <taxon>Ahniella</taxon>
    </lineage>
</organism>
<feature type="transmembrane region" description="Helical" evidence="5">
    <location>
        <begin position="298"/>
        <end position="315"/>
    </location>
</feature>
<feature type="transmembrane region" description="Helical" evidence="5">
    <location>
        <begin position="172"/>
        <end position="190"/>
    </location>
</feature>
<feature type="transmembrane region" description="Helical" evidence="5">
    <location>
        <begin position="97"/>
        <end position="117"/>
    </location>
</feature>
<reference evidence="7 8" key="2">
    <citation type="submission" date="2018-03" db="EMBL/GenBank/DDBJ databases">
        <authorList>
            <person name="Keele B.F."/>
        </authorList>
    </citation>
    <scope>NUCLEOTIDE SEQUENCE [LARGE SCALE GENOMIC DNA]</scope>
    <source>
        <strain evidence="7 8">D13</strain>
    </source>
</reference>
<evidence type="ECO:0000256" key="1">
    <source>
        <dbReference type="ARBA" id="ARBA00004141"/>
    </source>
</evidence>
<dbReference type="EMBL" id="CP027860">
    <property type="protein sequence ID" value="AVP96276.1"/>
    <property type="molecule type" value="Genomic_DNA"/>
</dbReference>
<keyword evidence="3 5" id="KW-1133">Transmembrane helix</keyword>
<dbReference type="AlphaFoldDB" id="A0A2P1PN51"/>
<keyword evidence="8" id="KW-1185">Reference proteome</keyword>
<proteinExistence type="predicted"/>
<dbReference type="PANTHER" id="PTHR10846:SF8">
    <property type="entry name" value="INNER MEMBRANE PROTEIN YRBG"/>
    <property type="match status" value="1"/>
</dbReference>
<accession>A0A2P1PN51</accession>
<comment type="subcellular location">
    <subcellularLocation>
        <location evidence="1">Membrane</location>
        <topology evidence="1">Multi-pass membrane protein</topology>
    </subcellularLocation>
</comment>
<sequence>MLELIGLFVLGLFLVTLGADSLLKGTSGLAQNRGAGGYAAGLAMVVVGSSLPEVAISIAALALGHFELALGNVIGSSIANFGLIISVAALAKPLNVNFRFLYVALPMVAASALALMAMSHNGTLGYWDGAVLLIAVILFGWSIKRAAVQENDAVRKEMAYVGNTQLEVPRNVLRIVVGLAVLGGGAYLAVHKGLALGTRLGMSELLTGLTLLAIGSAIPEMTTAIVAAARGQGNVVVGSAVASTVINLLLVLGLMSIWKPIPMARSLVYVELPVLIAFSAAFYPMLKGDAVVSRREGGILLFAFVGLLLYQLVLAR</sequence>
<feature type="transmembrane region" description="Helical" evidence="5">
    <location>
        <begin position="202"/>
        <end position="229"/>
    </location>
</feature>
<feature type="domain" description="Sodium/calcium exchanger membrane region" evidence="6">
    <location>
        <begin position="173"/>
        <end position="312"/>
    </location>
</feature>
<dbReference type="OrthoDB" id="9794225at2"/>
<dbReference type="RefSeq" id="WP_106890205.1">
    <property type="nucleotide sequence ID" value="NZ_CP027860.1"/>
</dbReference>
<feature type="domain" description="Sodium/calcium exchanger membrane region" evidence="6">
    <location>
        <begin position="5"/>
        <end position="139"/>
    </location>
</feature>
<evidence type="ECO:0000256" key="3">
    <source>
        <dbReference type="ARBA" id="ARBA00022989"/>
    </source>
</evidence>
<gene>
    <name evidence="7" type="ORF">C7S18_03310</name>
</gene>
<dbReference type="GO" id="GO:0005886">
    <property type="term" value="C:plasma membrane"/>
    <property type="evidence" value="ECO:0007669"/>
    <property type="project" value="TreeGrafter"/>
</dbReference>
<feature type="transmembrane region" description="Helical" evidence="5">
    <location>
        <begin position="235"/>
        <end position="255"/>
    </location>
</feature>
<dbReference type="GO" id="GO:0006874">
    <property type="term" value="P:intracellular calcium ion homeostasis"/>
    <property type="evidence" value="ECO:0007669"/>
    <property type="project" value="TreeGrafter"/>
</dbReference>
<evidence type="ECO:0000313" key="8">
    <source>
        <dbReference type="Proteomes" id="UP000241074"/>
    </source>
</evidence>
<dbReference type="KEGG" id="xba:C7S18_03310"/>
<evidence type="ECO:0000256" key="4">
    <source>
        <dbReference type="ARBA" id="ARBA00023136"/>
    </source>
</evidence>
<feature type="transmembrane region" description="Helical" evidence="5">
    <location>
        <begin position="70"/>
        <end position="91"/>
    </location>
</feature>
<dbReference type="InterPro" id="IPR044880">
    <property type="entry name" value="NCX_ion-bd_dom_sf"/>
</dbReference>
<dbReference type="Gene3D" id="1.20.1420.30">
    <property type="entry name" value="NCX, central ion-binding region"/>
    <property type="match status" value="1"/>
</dbReference>
<dbReference type="PANTHER" id="PTHR10846">
    <property type="entry name" value="SODIUM/POTASSIUM/CALCIUM EXCHANGER"/>
    <property type="match status" value="1"/>
</dbReference>
<evidence type="ECO:0000256" key="2">
    <source>
        <dbReference type="ARBA" id="ARBA00022692"/>
    </source>
</evidence>
<keyword evidence="4 5" id="KW-0472">Membrane</keyword>
<feature type="transmembrane region" description="Helical" evidence="5">
    <location>
        <begin position="124"/>
        <end position="143"/>
    </location>
</feature>
<reference evidence="7 8" key="1">
    <citation type="submission" date="2018-03" db="EMBL/GenBank/DDBJ databases">
        <title>Ahniella affigens gen. nov., sp. nov., a gammaproteobacterium isolated from sandy soil near a stream.</title>
        <authorList>
            <person name="Ko Y."/>
            <person name="Kim J.-H."/>
        </authorList>
    </citation>
    <scope>NUCLEOTIDE SEQUENCE [LARGE SCALE GENOMIC DNA]</scope>
    <source>
        <strain evidence="7 8">D13</strain>
    </source>
</reference>
<dbReference type="InterPro" id="IPR004837">
    <property type="entry name" value="NaCa_Exmemb"/>
</dbReference>
<name>A0A2P1PN51_9GAMM</name>
<evidence type="ECO:0000313" key="7">
    <source>
        <dbReference type="EMBL" id="AVP96276.1"/>
    </source>
</evidence>
<dbReference type="InterPro" id="IPR004481">
    <property type="entry name" value="K/Na/Ca-exchanger"/>
</dbReference>
<evidence type="ECO:0000256" key="5">
    <source>
        <dbReference type="SAM" id="Phobius"/>
    </source>
</evidence>